<keyword evidence="6 9" id="KW-0255">Endonuclease</keyword>
<dbReference type="CDD" id="cd09280">
    <property type="entry name" value="RNase_HI_eukaryote_like"/>
    <property type="match status" value="1"/>
</dbReference>
<dbReference type="InterPro" id="IPR009027">
    <property type="entry name" value="Ribosomal_bL9/RNase_H1_N"/>
</dbReference>
<proteinExistence type="inferred from homology"/>
<name>A0A4U5PAL8_STECR</name>
<dbReference type="InterPro" id="IPR011320">
    <property type="entry name" value="RNase_H1_N"/>
</dbReference>
<dbReference type="InterPro" id="IPR036397">
    <property type="entry name" value="RNaseH_sf"/>
</dbReference>
<dbReference type="FunFam" id="3.40.970.10:FF:000001">
    <property type="entry name" value="Ribonuclease H1"/>
    <property type="match status" value="1"/>
</dbReference>
<dbReference type="PANTHER" id="PTHR10642:SF26">
    <property type="entry name" value="RIBONUCLEASE H1"/>
    <property type="match status" value="1"/>
</dbReference>
<dbReference type="GO" id="GO:0000287">
    <property type="term" value="F:magnesium ion binding"/>
    <property type="evidence" value="ECO:0007669"/>
    <property type="project" value="UniProtKB-UniRule"/>
</dbReference>
<dbReference type="Pfam" id="PF01693">
    <property type="entry name" value="Cauli_VI"/>
    <property type="match status" value="1"/>
</dbReference>
<dbReference type="Gene3D" id="3.40.970.10">
    <property type="entry name" value="Ribonuclease H1, N-terminal domain"/>
    <property type="match status" value="1"/>
</dbReference>
<dbReference type="EC" id="3.1.26.4" evidence="9"/>
<dbReference type="InterPro" id="IPR002156">
    <property type="entry name" value="RNaseH_domain"/>
</dbReference>
<dbReference type="Gene3D" id="3.30.420.10">
    <property type="entry name" value="Ribonuclease H-like superfamily/Ribonuclease H"/>
    <property type="match status" value="1"/>
</dbReference>
<evidence type="ECO:0000256" key="9">
    <source>
        <dbReference type="PIRNR" id="PIRNR036852"/>
    </source>
</evidence>
<evidence type="ECO:0000256" key="2">
    <source>
        <dbReference type="ARBA" id="ARBA00001946"/>
    </source>
</evidence>
<dbReference type="FunFam" id="3.30.420.10:FF:000115">
    <property type="entry name" value="Ribonuclease H"/>
    <property type="match status" value="1"/>
</dbReference>
<keyword evidence="5 9" id="KW-0479">Metal-binding</keyword>
<comment type="cofactor">
    <cofactor evidence="2 9">
        <name>Mg(2+)</name>
        <dbReference type="ChEBI" id="CHEBI:18420"/>
    </cofactor>
</comment>
<reference evidence="11 12" key="1">
    <citation type="journal article" date="2015" name="Genome Biol.">
        <title>Comparative genomics of Steinernema reveals deeply conserved gene regulatory networks.</title>
        <authorList>
            <person name="Dillman A.R."/>
            <person name="Macchietto M."/>
            <person name="Porter C.F."/>
            <person name="Rogers A."/>
            <person name="Williams B."/>
            <person name="Antoshechkin I."/>
            <person name="Lee M.M."/>
            <person name="Goodwin Z."/>
            <person name="Lu X."/>
            <person name="Lewis E.E."/>
            <person name="Goodrich-Blair H."/>
            <person name="Stock S.P."/>
            <person name="Adams B.J."/>
            <person name="Sternberg P.W."/>
            <person name="Mortazavi A."/>
        </authorList>
    </citation>
    <scope>NUCLEOTIDE SEQUENCE [LARGE SCALE GENOMIC DNA]</scope>
    <source>
        <strain evidence="11 12">ALL</strain>
    </source>
</reference>
<dbReference type="InterPro" id="IPR037056">
    <property type="entry name" value="RNase_H1_N_sf"/>
</dbReference>
<gene>
    <name evidence="11" type="ORF">L596_007826</name>
</gene>
<sequence length="273" mass="29698">MCSVILPKPSSFLSCVVETMGNVRGFYAVARGNNVGVYNTWDECKQQVNGFHNARYKKFNTMQEAQSFIDQSKGLPGSSMAITATRARPIRNPGFSRVPAPQPTRFISTSATSRSGSSASWDGVPVVYTDGACSSNGRKNARAGYGVYWGDDHPDNVSKPLEGSAATNNRAELQAVVVALQQAVAKDLPRLTIKTDSQLIVKSTNQWMQGWKRKGWVTSNGQAVANQDLLKEIDKLMGQVHTNIEHVRGHAGVHGNEMADQLAVAGAERYNKL</sequence>
<comment type="similarity">
    <text evidence="3 9">Belongs to the RNase H family.</text>
</comment>
<reference evidence="11 12" key="2">
    <citation type="journal article" date="2019" name="G3 (Bethesda)">
        <title>Hybrid Assembly of the Genome of the Entomopathogenic Nematode Steinernema carpocapsae Identifies the X-Chromosome.</title>
        <authorList>
            <person name="Serra L."/>
            <person name="Macchietto M."/>
            <person name="Macias-Munoz A."/>
            <person name="McGill C.J."/>
            <person name="Rodriguez I.M."/>
            <person name="Rodriguez B."/>
            <person name="Murad R."/>
            <person name="Mortazavi A."/>
        </authorList>
    </citation>
    <scope>NUCLEOTIDE SEQUENCE [LARGE SCALE GENOMIC DNA]</scope>
    <source>
        <strain evidence="11 12">ALL</strain>
    </source>
</reference>
<evidence type="ECO:0000256" key="4">
    <source>
        <dbReference type="ARBA" id="ARBA00022722"/>
    </source>
</evidence>
<evidence type="ECO:0000259" key="10">
    <source>
        <dbReference type="PROSITE" id="PS50879"/>
    </source>
</evidence>
<dbReference type="GO" id="GO:0043137">
    <property type="term" value="P:DNA replication, removal of RNA primer"/>
    <property type="evidence" value="ECO:0007669"/>
    <property type="project" value="TreeGrafter"/>
</dbReference>
<evidence type="ECO:0000313" key="11">
    <source>
        <dbReference type="EMBL" id="TKR93352.1"/>
    </source>
</evidence>
<dbReference type="PIRSF" id="PIRSF036852">
    <property type="entry name" value="Ribonuclease_H1_euk"/>
    <property type="match status" value="1"/>
</dbReference>
<evidence type="ECO:0000256" key="8">
    <source>
        <dbReference type="ARBA" id="ARBA00022842"/>
    </source>
</evidence>
<dbReference type="GO" id="GO:0004523">
    <property type="term" value="F:RNA-DNA hybrid ribonuclease activity"/>
    <property type="evidence" value="ECO:0007669"/>
    <property type="project" value="UniProtKB-UniRule"/>
</dbReference>
<evidence type="ECO:0000256" key="7">
    <source>
        <dbReference type="ARBA" id="ARBA00022801"/>
    </source>
</evidence>
<dbReference type="PANTHER" id="PTHR10642">
    <property type="entry name" value="RIBONUCLEASE H1"/>
    <property type="match status" value="1"/>
</dbReference>
<comment type="function">
    <text evidence="9">Endonuclease that specifically degrades the RNA of RNA-DNA hybrids.</text>
</comment>
<dbReference type="InterPro" id="IPR050092">
    <property type="entry name" value="RNase_H"/>
</dbReference>
<dbReference type="Pfam" id="PF00075">
    <property type="entry name" value="RNase_H"/>
    <property type="match status" value="1"/>
</dbReference>
<organism evidence="11 12">
    <name type="scientific">Steinernema carpocapsae</name>
    <name type="common">Entomopathogenic nematode</name>
    <dbReference type="NCBI Taxonomy" id="34508"/>
    <lineage>
        <taxon>Eukaryota</taxon>
        <taxon>Metazoa</taxon>
        <taxon>Ecdysozoa</taxon>
        <taxon>Nematoda</taxon>
        <taxon>Chromadorea</taxon>
        <taxon>Rhabditida</taxon>
        <taxon>Tylenchina</taxon>
        <taxon>Panagrolaimomorpha</taxon>
        <taxon>Strongyloidoidea</taxon>
        <taxon>Steinernematidae</taxon>
        <taxon>Steinernema</taxon>
    </lineage>
</organism>
<keyword evidence="12" id="KW-1185">Reference proteome</keyword>
<evidence type="ECO:0000256" key="5">
    <source>
        <dbReference type="ARBA" id="ARBA00022723"/>
    </source>
</evidence>
<dbReference type="SUPFAM" id="SSF55658">
    <property type="entry name" value="L9 N-domain-like"/>
    <property type="match status" value="1"/>
</dbReference>
<evidence type="ECO:0000256" key="3">
    <source>
        <dbReference type="ARBA" id="ARBA00005300"/>
    </source>
</evidence>
<accession>A0A4U5PAL8</accession>
<dbReference type="Proteomes" id="UP000298663">
    <property type="component" value="Unassembled WGS sequence"/>
</dbReference>
<protein>
    <recommendedName>
        <fullName evidence="9">Ribonuclease H1</fullName>
        <shortName evidence="9">RNase H1</shortName>
        <ecNumber evidence="9">3.1.26.4</ecNumber>
    </recommendedName>
</protein>
<dbReference type="EMBL" id="AZBU02000002">
    <property type="protein sequence ID" value="TKR93352.1"/>
    <property type="molecule type" value="Genomic_DNA"/>
</dbReference>
<evidence type="ECO:0000256" key="1">
    <source>
        <dbReference type="ARBA" id="ARBA00000077"/>
    </source>
</evidence>
<comment type="caution">
    <text evidence="11">The sequence shown here is derived from an EMBL/GenBank/DDBJ whole genome shotgun (WGS) entry which is preliminary data.</text>
</comment>
<feature type="domain" description="RNase H type-1" evidence="10">
    <location>
        <begin position="121"/>
        <end position="268"/>
    </location>
</feature>
<dbReference type="OrthoDB" id="90239at2759"/>
<dbReference type="GO" id="GO:0003676">
    <property type="term" value="F:nucleic acid binding"/>
    <property type="evidence" value="ECO:0007669"/>
    <property type="project" value="UniProtKB-UniRule"/>
</dbReference>
<comment type="catalytic activity">
    <reaction evidence="1 9">
        <text>Endonucleolytic cleavage to 5'-phosphomonoester.</text>
        <dbReference type="EC" id="3.1.26.4"/>
    </reaction>
</comment>
<evidence type="ECO:0000256" key="6">
    <source>
        <dbReference type="ARBA" id="ARBA00022759"/>
    </source>
</evidence>
<dbReference type="InterPro" id="IPR017067">
    <property type="entry name" value="RNase_H1_euk"/>
</dbReference>
<keyword evidence="4 9" id="KW-0540">Nuclease</keyword>
<dbReference type="AlphaFoldDB" id="A0A4U5PAL8"/>
<keyword evidence="8 9" id="KW-0460">Magnesium</keyword>
<dbReference type="STRING" id="34508.A0A4U5PAL8"/>
<dbReference type="PROSITE" id="PS50879">
    <property type="entry name" value="RNASE_H_1"/>
    <property type="match status" value="1"/>
</dbReference>
<dbReference type="SUPFAM" id="SSF53098">
    <property type="entry name" value="Ribonuclease H-like"/>
    <property type="match status" value="1"/>
</dbReference>
<evidence type="ECO:0000313" key="12">
    <source>
        <dbReference type="Proteomes" id="UP000298663"/>
    </source>
</evidence>
<keyword evidence="7 9" id="KW-0378">Hydrolase</keyword>
<dbReference type="InterPro" id="IPR012337">
    <property type="entry name" value="RNaseH-like_sf"/>
</dbReference>